<dbReference type="RefSeq" id="WP_343963942.1">
    <property type="nucleotide sequence ID" value="NZ_BAAAGK010000021.1"/>
</dbReference>
<keyword evidence="8" id="KW-1185">Reference proteome</keyword>
<evidence type="ECO:0000256" key="3">
    <source>
        <dbReference type="ARBA" id="ARBA00023163"/>
    </source>
</evidence>
<comment type="caution">
    <text evidence="7">The sequence shown here is derived from an EMBL/GenBank/DDBJ whole genome shotgun (WGS) entry which is preliminary data.</text>
</comment>
<dbReference type="Gene3D" id="1.10.357.10">
    <property type="entry name" value="Tetracycline Repressor, domain 2"/>
    <property type="match status" value="1"/>
</dbReference>
<evidence type="ECO:0000256" key="4">
    <source>
        <dbReference type="PROSITE-ProRule" id="PRU00335"/>
    </source>
</evidence>
<evidence type="ECO:0000313" key="8">
    <source>
        <dbReference type="Proteomes" id="UP001596514"/>
    </source>
</evidence>
<evidence type="ECO:0000313" key="7">
    <source>
        <dbReference type="EMBL" id="MFC7602001.1"/>
    </source>
</evidence>
<dbReference type="InterPro" id="IPR009057">
    <property type="entry name" value="Homeodomain-like_sf"/>
</dbReference>
<keyword evidence="3" id="KW-0804">Transcription</keyword>
<proteinExistence type="predicted"/>
<dbReference type="InterPro" id="IPR036271">
    <property type="entry name" value="Tet_transcr_reg_TetR-rel_C_sf"/>
</dbReference>
<accession>A0ABW2T2G9</accession>
<dbReference type="EMBL" id="JBHTEE010000001">
    <property type="protein sequence ID" value="MFC7602001.1"/>
    <property type="molecule type" value="Genomic_DNA"/>
</dbReference>
<dbReference type="InterPro" id="IPR050109">
    <property type="entry name" value="HTH-type_TetR-like_transc_reg"/>
</dbReference>
<dbReference type="PANTHER" id="PTHR30055:SF148">
    <property type="entry name" value="TETR-FAMILY TRANSCRIPTIONAL REGULATOR"/>
    <property type="match status" value="1"/>
</dbReference>
<dbReference type="InterPro" id="IPR011075">
    <property type="entry name" value="TetR_C"/>
</dbReference>
<organism evidence="7 8">
    <name type="scientific">Streptosporangium amethystogenes subsp. fukuiense</name>
    <dbReference type="NCBI Taxonomy" id="698418"/>
    <lineage>
        <taxon>Bacteria</taxon>
        <taxon>Bacillati</taxon>
        <taxon>Actinomycetota</taxon>
        <taxon>Actinomycetes</taxon>
        <taxon>Streptosporangiales</taxon>
        <taxon>Streptosporangiaceae</taxon>
        <taxon>Streptosporangium</taxon>
    </lineage>
</organism>
<feature type="compositionally biased region" description="Low complexity" evidence="5">
    <location>
        <begin position="7"/>
        <end position="25"/>
    </location>
</feature>
<evidence type="ECO:0000259" key="6">
    <source>
        <dbReference type="PROSITE" id="PS50977"/>
    </source>
</evidence>
<feature type="DNA-binding region" description="H-T-H motif" evidence="4">
    <location>
        <begin position="53"/>
        <end position="72"/>
    </location>
</feature>
<dbReference type="SUPFAM" id="SSF48498">
    <property type="entry name" value="Tetracyclin repressor-like, C-terminal domain"/>
    <property type="match status" value="1"/>
</dbReference>
<dbReference type="PROSITE" id="PS50977">
    <property type="entry name" value="HTH_TETR_2"/>
    <property type="match status" value="1"/>
</dbReference>
<dbReference type="InterPro" id="IPR001647">
    <property type="entry name" value="HTH_TetR"/>
</dbReference>
<feature type="region of interest" description="Disordered" evidence="5">
    <location>
        <begin position="1"/>
        <end position="29"/>
    </location>
</feature>
<keyword evidence="2 4" id="KW-0238">DNA-binding</keyword>
<gene>
    <name evidence="7" type="ORF">ACFQVD_18035</name>
</gene>
<keyword evidence="1" id="KW-0805">Transcription regulation</keyword>
<evidence type="ECO:0000256" key="5">
    <source>
        <dbReference type="SAM" id="MobiDB-lite"/>
    </source>
</evidence>
<reference evidence="8" key="1">
    <citation type="journal article" date="2019" name="Int. J. Syst. Evol. Microbiol.">
        <title>The Global Catalogue of Microorganisms (GCM) 10K type strain sequencing project: providing services to taxonomists for standard genome sequencing and annotation.</title>
        <authorList>
            <consortium name="The Broad Institute Genomics Platform"/>
            <consortium name="The Broad Institute Genome Sequencing Center for Infectious Disease"/>
            <person name="Wu L."/>
            <person name="Ma J."/>
        </authorList>
    </citation>
    <scope>NUCLEOTIDE SEQUENCE [LARGE SCALE GENOMIC DNA]</scope>
    <source>
        <strain evidence="8">JCM 10083</strain>
    </source>
</reference>
<sequence length="215" mass="23440">MTTTDETQMADTRTAQAQTTRPAGRPRSARAERAIIEATLDLVGESSGLSELSIEGIAARAGVGKTTIYRRWSSKEDLLVDALATLKKPFPAPGGVSVREDLITYMRVFQQDACDTRNRCVMNIAMNEAERHPRLVERIRQATIEPRRAAIAALLRRGIATGELRADLDVRIAMATVVGAVMWYIRTEGPEENGELPADLAERIADQLLAGLGPG</sequence>
<dbReference type="Gene3D" id="1.10.10.60">
    <property type="entry name" value="Homeodomain-like"/>
    <property type="match status" value="1"/>
</dbReference>
<dbReference type="Proteomes" id="UP001596514">
    <property type="component" value="Unassembled WGS sequence"/>
</dbReference>
<dbReference type="InterPro" id="IPR023772">
    <property type="entry name" value="DNA-bd_HTH_TetR-type_CS"/>
</dbReference>
<feature type="domain" description="HTH tetR-type" evidence="6">
    <location>
        <begin position="29"/>
        <end position="90"/>
    </location>
</feature>
<name>A0ABW2T2G9_9ACTN</name>
<evidence type="ECO:0000256" key="2">
    <source>
        <dbReference type="ARBA" id="ARBA00023125"/>
    </source>
</evidence>
<dbReference type="PROSITE" id="PS01081">
    <property type="entry name" value="HTH_TETR_1"/>
    <property type="match status" value="1"/>
</dbReference>
<evidence type="ECO:0000256" key="1">
    <source>
        <dbReference type="ARBA" id="ARBA00023015"/>
    </source>
</evidence>
<dbReference type="SUPFAM" id="SSF46689">
    <property type="entry name" value="Homeodomain-like"/>
    <property type="match status" value="1"/>
</dbReference>
<protein>
    <submittedName>
        <fullName evidence="7">TetR/AcrR family transcriptional regulator</fullName>
    </submittedName>
</protein>
<dbReference type="Pfam" id="PF16859">
    <property type="entry name" value="TetR_C_11"/>
    <property type="match status" value="1"/>
</dbReference>
<dbReference type="Pfam" id="PF00440">
    <property type="entry name" value="TetR_N"/>
    <property type="match status" value="1"/>
</dbReference>
<dbReference type="PANTHER" id="PTHR30055">
    <property type="entry name" value="HTH-TYPE TRANSCRIPTIONAL REGULATOR RUTR"/>
    <property type="match status" value="1"/>
</dbReference>